<dbReference type="InterPro" id="IPR036397">
    <property type="entry name" value="RNaseH_sf"/>
</dbReference>
<dbReference type="SUPFAM" id="SSF53098">
    <property type="entry name" value="Ribonuclease H-like"/>
    <property type="match status" value="1"/>
</dbReference>
<feature type="compositionally biased region" description="Basic and acidic residues" evidence="1">
    <location>
        <begin position="79"/>
        <end position="89"/>
    </location>
</feature>
<organism evidence="3 4">
    <name type="scientific">Paracoccus halophilus</name>
    <dbReference type="NCBI Taxonomy" id="376733"/>
    <lineage>
        <taxon>Bacteria</taxon>
        <taxon>Pseudomonadati</taxon>
        <taxon>Pseudomonadota</taxon>
        <taxon>Alphaproteobacteria</taxon>
        <taxon>Rhodobacterales</taxon>
        <taxon>Paracoccaceae</taxon>
        <taxon>Paracoccus</taxon>
    </lineage>
</organism>
<evidence type="ECO:0000313" key="3">
    <source>
        <dbReference type="EMBL" id="SFA57824.1"/>
    </source>
</evidence>
<evidence type="ECO:0000313" key="4">
    <source>
        <dbReference type="Proteomes" id="UP000182312"/>
    </source>
</evidence>
<evidence type="ECO:0000256" key="1">
    <source>
        <dbReference type="SAM" id="MobiDB-lite"/>
    </source>
</evidence>
<dbReference type="PROSITE" id="PS50994">
    <property type="entry name" value="INTEGRASE"/>
    <property type="match status" value="1"/>
</dbReference>
<name>A0A1I0U193_9RHOB</name>
<sequence length="112" mass="12624">MTGEYGFPRSIRVGQEPEFISKGPDLWAYMNGAILDFSRPGKPTDNAFAEAFNSKVRAECIDQNWFLSIDDARPKREAFRHEHNNDRPHSSIGNKPPAEFMKSIGATCHQVA</sequence>
<protein>
    <submittedName>
        <fullName evidence="3">Integrase core domain-containing protein</fullName>
    </submittedName>
</protein>
<feature type="region of interest" description="Disordered" evidence="1">
    <location>
        <begin position="79"/>
        <end position="99"/>
    </location>
</feature>
<dbReference type="EMBL" id="FOJO01000018">
    <property type="protein sequence ID" value="SFA57824.1"/>
    <property type="molecule type" value="Genomic_DNA"/>
</dbReference>
<evidence type="ECO:0000259" key="2">
    <source>
        <dbReference type="PROSITE" id="PS50994"/>
    </source>
</evidence>
<dbReference type="Proteomes" id="UP000182312">
    <property type="component" value="Unassembled WGS sequence"/>
</dbReference>
<dbReference type="PANTHER" id="PTHR47515:SF1">
    <property type="entry name" value="BLR2054 PROTEIN"/>
    <property type="match status" value="1"/>
</dbReference>
<dbReference type="GO" id="GO:0015074">
    <property type="term" value="P:DNA integration"/>
    <property type="evidence" value="ECO:0007669"/>
    <property type="project" value="InterPro"/>
</dbReference>
<dbReference type="AlphaFoldDB" id="A0A1I0U193"/>
<gene>
    <name evidence="3" type="ORF">SAMN04487972_11868</name>
</gene>
<dbReference type="InterPro" id="IPR012337">
    <property type="entry name" value="RNaseH-like_sf"/>
</dbReference>
<dbReference type="InterPro" id="IPR001584">
    <property type="entry name" value="Integrase_cat-core"/>
</dbReference>
<dbReference type="Pfam" id="PF13683">
    <property type="entry name" value="rve_3"/>
    <property type="match status" value="1"/>
</dbReference>
<dbReference type="Gene3D" id="3.30.420.10">
    <property type="entry name" value="Ribonuclease H-like superfamily/Ribonuclease H"/>
    <property type="match status" value="1"/>
</dbReference>
<proteinExistence type="predicted"/>
<dbReference type="GO" id="GO:0003676">
    <property type="term" value="F:nucleic acid binding"/>
    <property type="evidence" value="ECO:0007669"/>
    <property type="project" value="InterPro"/>
</dbReference>
<accession>A0A1I0U193</accession>
<dbReference type="PANTHER" id="PTHR47515">
    <property type="entry name" value="LOW CALCIUM RESPONSE LOCUS PROTEIN T"/>
    <property type="match status" value="1"/>
</dbReference>
<reference evidence="3 4" key="1">
    <citation type="submission" date="2016-10" db="EMBL/GenBank/DDBJ databases">
        <authorList>
            <person name="de Groot N.N."/>
        </authorList>
    </citation>
    <scope>NUCLEOTIDE SEQUENCE [LARGE SCALE GENOMIC DNA]</scope>
    <source>
        <strain evidence="3 4">CGMCC 1.6117</strain>
    </source>
</reference>
<feature type="domain" description="Integrase catalytic" evidence="2">
    <location>
        <begin position="1"/>
        <end position="104"/>
    </location>
</feature>